<feature type="transmembrane region" description="Helical" evidence="6">
    <location>
        <begin position="179"/>
        <end position="198"/>
    </location>
</feature>
<evidence type="ECO:0000313" key="7">
    <source>
        <dbReference type="EMBL" id="KAF8402171.1"/>
    </source>
</evidence>
<evidence type="ECO:0000256" key="1">
    <source>
        <dbReference type="ARBA" id="ARBA00004141"/>
    </source>
</evidence>
<proteinExistence type="inferred from homology"/>
<dbReference type="AlphaFoldDB" id="A0A834ZE38"/>
<dbReference type="SUPFAM" id="SSF103473">
    <property type="entry name" value="MFS general substrate transporter"/>
    <property type="match status" value="1"/>
</dbReference>
<comment type="similarity">
    <text evidence="2">Belongs to the major facilitator superfamily. Proton-dependent oligopeptide transporter (POT/PTR) (TC 2.A.17) family.</text>
</comment>
<feature type="transmembrane region" description="Helical" evidence="6">
    <location>
        <begin position="362"/>
        <end position="384"/>
    </location>
</feature>
<dbReference type="OrthoDB" id="8904098at2759"/>
<comment type="caution">
    <text evidence="7">The sequence shown here is derived from an EMBL/GenBank/DDBJ whole genome shotgun (WGS) entry which is preliminary data.</text>
</comment>
<evidence type="ECO:0000256" key="4">
    <source>
        <dbReference type="ARBA" id="ARBA00022989"/>
    </source>
</evidence>
<protein>
    <submittedName>
        <fullName evidence="7">Uncharacterized protein</fullName>
    </submittedName>
</protein>
<feature type="transmembrane region" description="Helical" evidence="6">
    <location>
        <begin position="441"/>
        <end position="460"/>
    </location>
</feature>
<evidence type="ECO:0000256" key="6">
    <source>
        <dbReference type="SAM" id="Phobius"/>
    </source>
</evidence>
<evidence type="ECO:0000256" key="5">
    <source>
        <dbReference type="ARBA" id="ARBA00023136"/>
    </source>
</evidence>
<feature type="transmembrane region" description="Helical" evidence="6">
    <location>
        <begin position="105"/>
        <end position="127"/>
    </location>
</feature>
<keyword evidence="5 6" id="KW-0472">Membrane</keyword>
<organism evidence="7 8">
    <name type="scientific">Tetracentron sinense</name>
    <name type="common">Spur-leaf</name>
    <dbReference type="NCBI Taxonomy" id="13715"/>
    <lineage>
        <taxon>Eukaryota</taxon>
        <taxon>Viridiplantae</taxon>
        <taxon>Streptophyta</taxon>
        <taxon>Embryophyta</taxon>
        <taxon>Tracheophyta</taxon>
        <taxon>Spermatophyta</taxon>
        <taxon>Magnoliopsida</taxon>
        <taxon>Trochodendrales</taxon>
        <taxon>Trochodendraceae</taxon>
        <taxon>Tetracentron</taxon>
    </lineage>
</organism>
<dbReference type="Proteomes" id="UP000655225">
    <property type="component" value="Unassembled WGS sequence"/>
</dbReference>
<reference evidence="7 8" key="1">
    <citation type="submission" date="2020-04" db="EMBL/GenBank/DDBJ databases">
        <title>Plant Genome Project.</title>
        <authorList>
            <person name="Zhang R.-G."/>
        </authorList>
    </citation>
    <scope>NUCLEOTIDE SEQUENCE [LARGE SCALE GENOMIC DNA]</scope>
    <source>
        <strain evidence="7">YNK0</strain>
        <tissue evidence="7">Leaf</tissue>
    </source>
</reference>
<accession>A0A834ZE38</accession>
<feature type="transmembrane region" description="Helical" evidence="6">
    <location>
        <begin position="287"/>
        <end position="309"/>
    </location>
</feature>
<dbReference type="GO" id="GO:0022857">
    <property type="term" value="F:transmembrane transporter activity"/>
    <property type="evidence" value="ECO:0007669"/>
    <property type="project" value="InterPro"/>
</dbReference>
<evidence type="ECO:0000313" key="8">
    <source>
        <dbReference type="Proteomes" id="UP000655225"/>
    </source>
</evidence>
<dbReference type="EMBL" id="JABCRI010000008">
    <property type="protein sequence ID" value="KAF8402171.1"/>
    <property type="molecule type" value="Genomic_DNA"/>
</dbReference>
<keyword evidence="8" id="KW-1185">Reference proteome</keyword>
<name>A0A834ZE38_TETSI</name>
<dbReference type="PANTHER" id="PTHR11654">
    <property type="entry name" value="OLIGOPEPTIDE TRANSPORTER-RELATED"/>
    <property type="match status" value="1"/>
</dbReference>
<feature type="transmembrane region" description="Helical" evidence="6">
    <location>
        <begin position="66"/>
        <end position="84"/>
    </location>
</feature>
<evidence type="ECO:0000256" key="3">
    <source>
        <dbReference type="ARBA" id="ARBA00022692"/>
    </source>
</evidence>
<feature type="transmembrane region" description="Helical" evidence="6">
    <location>
        <begin position="133"/>
        <end position="158"/>
    </location>
</feature>
<dbReference type="OMA" id="IQAHSPK"/>
<feature type="transmembrane region" description="Helical" evidence="6">
    <location>
        <begin position="321"/>
        <end position="342"/>
    </location>
</feature>
<keyword evidence="3 6" id="KW-0812">Transmembrane</keyword>
<dbReference type="InterPro" id="IPR000109">
    <property type="entry name" value="POT_fam"/>
</dbReference>
<dbReference type="InterPro" id="IPR036259">
    <property type="entry name" value="MFS_trans_sf"/>
</dbReference>
<dbReference type="GO" id="GO:0016020">
    <property type="term" value="C:membrane"/>
    <property type="evidence" value="ECO:0007669"/>
    <property type="project" value="UniProtKB-SubCell"/>
</dbReference>
<sequence>MFAVVEILENIVFVANATNFVMYFKGSMHYSVAESSNMGLIMLTVQAQYKQFQPATGRRPSNSQAVVLYTGLYAMAAGVGGVKASLQAHGADQLDHTNQRLMTGFFNWFFFSLCTGCLIAATVMFWVEENKGWKWSFIISVVALSFALCIFAIGFPFYRYKHPSGSPLTRMLKVRKPLAYYKLIFIANDLSIYVLQYISFLHQLHLLHSQTHTHKKCRFLERAMIDDRVSSAEVEESKTFLGLLPIFASTIMMNCCLAQLQTFSIHQGNTMNRNLNHNFEIPTPSLLVFPLVIILLSVALYESFAAIFVKKRSSESNMFQPLKRIGMGLVLASASMAVAAVVESKRREAAENAVALSVFWLGWQYLLLGISDMLTLGGMLEFFYSEAPDSMRSTCTALSWCSNSMGYFLSSVLVSVTNSVSGKFGGEWLGGNDLNQNRLDLFYTLLCVLNVLNFLNYLYWAKRF</sequence>
<evidence type="ECO:0000256" key="2">
    <source>
        <dbReference type="ARBA" id="ARBA00005982"/>
    </source>
</evidence>
<dbReference type="Gene3D" id="1.20.1250.20">
    <property type="entry name" value="MFS general substrate transporter like domains"/>
    <property type="match status" value="1"/>
</dbReference>
<keyword evidence="4 6" id="KW-1133">Transmembrane helix</keyword>
<dbReference type="Pfam" id="PF00854">
    <property type="entry name" value="PTR2"/>
    <property type="match status" value="1"/>
</dbReference>
<gene>
    <name evidence="7" type="ORF">HHK36_013123</name>
</gene>
<comment type="subcellular location">
    <subcellularLocation>
        <location evidence="1">Membrane</location>
        <topology evidence="1">Multi-pass membrane protein</topology>
    </subcellularLocation>
</comment>